<feature type="transmembrane region" description="Helical" evidence="1">
    <location>
        <begin position="20"/>
        <end position="37"/>
    </location>
</feature>
<keyword evidence="1" id="KW-1133">Transmembrane helix</keyword>
<dbReference type="AlphaFoldDB" id="A0A1L6ZED7"/>
<evidence type="ECO:0000313" key="2">
    <source>
        <dbReference type="EMBL" id="APT44862.1"/>
    </source>
</evidence>
<accession>A0A1L6ZED7</accession>
<organism evidence="2 3">
    <name type="scientific">Bacillus safensis</name>
    <dbReference type="NCBI Taxonomy" id="561879"/>
    <lineage>
        <taxon>Bacteria</taxon>
        <taxon>Bacillati</taxon>
        <taxon>Bacillota</taxon>
        <taxon>Bacilli</taxon>
        <taxon>Bacillales</taxon>
        <taxon>Bacillaceae</taxon>
        <taxon>Bacillus</taxon>
    </lineage>
</organism>
<evidence type="ECO:0000256" key="1">
    <source>
        <dbReference type="SAM" id="Phobius"/>
    </source>
</evidence>
<feature type="transmembrane region" description="Helical" evidence="1">
    <location>
        <begin position="111"/>
        <end position="128"/>
    </location>
</feature>
<dbReference type="EMBL" id="CP015607">
    <property type="protein sequence ID" value="APT44862.1"/>
    <property type="molecule type" value="Genomic_DNA"/>
</dbReference>
<gene>
    <name evidence="2" type="ORF">BSA145_02315</name>
</gene>
<keyword evidence="1" id="KW-0812">Transmembrane</keyword>
<feature type="transmembrane region" description="Helical" evidence="1">
    <location>
        <begin position="43"/>
        <end position="61"/>
    </location>
</feature>
<feature type="transmembrane region" description="Helical" evidence="1">
    <location>
        <begin position="82"/>
        <end position="99"/>
    </location>
</feature>
<sequence>MIFPSIGVEYLEVKESNKMYLFLFTLIYCVITHIFNLSYEISFGVYFIGLGLIKGLSSGEIKDIFNFKKTRDVFKENRFIDSLMELFSLVIVFINAYIIDYEPFSPFEFVYTFFLIVILYRFLFWGIIRESKKWLHNEA</sequence>
<protein>
    <submittedName>
        <fullName evidence="2">Uncharacterized protein</fullName>
    </submittedName>
</protein>
<name>A0A1L6ZED7_BACIA</name>
<dbReference type="Proteomes" id="UP000185426">
    <property type="component" value="Chromosome"/>
</dbReference>
<evidence type="ECO:0000313" key="3">
    <source>
        <dbReference type="Proteomes" id="UP000185426"/>
    </source>
</evidence>
<proteinExistence type="predicted"/>
<reference evidence="2 3" key="1">
    <citation type="submission" date="2016-05" db="EMBL/GenBank/DDBJ databases">
        <title>Complete Genome and Methylome Analysis of Psychrotrophic Bacterial Isolates from Antarctic Lake Untersee.</title>
        <authorList>
            <person name="Fomenkov A."/>
            <person name="Akimov V.N."/>
            <person name="Vasilyeva L.V."/>
            <person name="Andersen D."/>
            <person name="Vincze T."/>
            <person name="Roberts R.J."/>
        </authorList>
    </citation>
    <scope>NUCLEOTIDE SEQUENCE [LARGE SCALE GENOMIC DNA]</scope>
    <source>
        <strain evidence="2 3">U14-5</strain>
    </source>
</reference>
<keyword evidence="1" id="KW-0472">Membrane</keyword>